<dbReference type="OrthoDB" id="5768323at2"/>
<evidence type="ECO:0000313" key="4">
    <source>
        <dbReference type="Proteomes" id="UP000000466"/>
    </source>
</evidence>
<dbReference type="Pfam" id="PF12799">
    <property type="entry name" value="LRR_4"/>
    <property type="match status" value="1"/>
</dbReference>
<dbReference type="Gene3D" id="3.80.10.10">
    <property type="entry name" value="Ribonuclease Inhibitor"/>
    <property type="match status" value="1"/>
</dbReference>
<gene>
    <name evidence="3" type="ordered locus">M5M_09815</name>
</gene>
<dbReference type="RefSeq" id="WP_015047310.1">
    <property type="nucleotide sequence ID" value="NC_018868.3"/>
</dbReference>
<dbReference type="eggNOG" id="COG4886">
    <property type="taxonomic scope" value="Bacteria"/>
</dbReference>
<sequence length="239" mass="26131">MKKSSAIIFFVVAGGVFTLGKCSAGPGPAEQRMATEASARYAELKAARDARRNNSIELDASLQQLGDLYIPDDALANCIERTVSHALTHSGGAAIASATDITSLTCPSQSISRLTGIEHFTRLTELDLSHNKIDNADALNALQALEKLDLTGNQIKNIWGLQGLDRLTQLKLKDNPVTDLHFLSGFEKLESVEFRLDARQRCDYLVNIKNALKQSKASLRIPSRCVDEFGEPARISDFE</sequence>
<dbReference type="InterPro" id="IPR025875">
    <property type="entry name" value="Leu-rich_rpt_4"/>
</dbReference>
<dbReference type="Proteomes" id="UP000000466">
    <property type="component" value="Chromosome"/>
</dbReference>
<dbReference type="GO" id="GO:0005737">
    <property type="term" value="C:cytoplasm"/>
    <property type="evidence" value="ECO:0007669"/>
    <property type="project" value="TreeGrafter"/>
</dbReference>
<dbReference type="AlphaFoldDB" id="K4KJJ7"/>
<dbReference type="HOGENOM" id="CLU_1160461_0_0_6"/>
<accession>K4KJJ7</accession>
<dbReference type="STRING" id="1117647.M5M_09815"/>
<dbReference type="PROSITE" id="PS51450">
    <property type="entry name" value="LRR"/>
    <property type="match status" value="2"/>
</dbReference>
<evidence type="ECO:0000256" key="1">
    <source>
        <dbReference type="ARBA" id="ARBA00022614"/>
    </source>
</evidence>
<dbReference type="SMART" id="SM00365">
    <property type="entry name" value="LRR_SD22"/>
    <property type="match status" value="2"/>
</dbReference>
<dbReference type="PANTHER" id="PTHR15454">
    <property type="entry name" value="NISCHARIN RELATED"/>
    <property type="match status" value="1"/>
</dbReference>
<evidence type="ECO:0000256" key="2">
    <source>
        <dbReference type="ARBA" id="ARBA00022737"/>
    </source>
</evidence>
<dbReference type="KEGG" id="saga:M5M_09815"/>
<keyword evidence="2" id="KW-0677">Repeat</keyword>
<organism evidence="3 4">
    <name type="scientific">Simiduia agarivorans (strain DSM 21679 / JCM 13881 / BCRC 17597 / SA1)</name>
    <dbReference type="NCBI Taxonomy" id="1117647"/>
    <lineage>
        <taxon>Bacteria</taxon>
        <taxon>Pseudomonadati</taxon>
        <taxon>Pseudomonadota</taxon>
        <taxon>Gammaproteobacteria</taxon>
        <taxon>Cellvibrionales</taxon>
        <taxon>Cellvibrionaceae</taxon>
        <taxon>Simiduia</taxon>
    </lineage>
</organism>
<name>K4KJJ7_SIMAS</name>
<reference evidence="3 4" key="1">
    <citation type="journal article" date="2013" name="Genome Announc.">
        <title>Complete genome sequence of Simiduia agarivorans SA1(T), a marine bacterium able to degrade a variety of polysaccharides.</title>
        <authorList>
            <person name="Lin S.Y."/>
            <person name="Shieh W.Y."/>
            <person name="Chen J.S."/>
            <person name="Tang S.L."/>
        </authorList>
    </citation>
    <scope>NUCLEOTIDE SEQUENCE [LARGE SCALE GENOMIC DNA]</scope>
    <source>
        <strain evidence="4">DSM 21679 / JCM 13881 / BCRC 17597 / SA1</strain>
    </source>
</reference>
<dbReference type="EMBL" id="CP003746">
    <property type="protein sequence ID" value="AFU99146.1"/>
    <property type="molecule type" value="Genomic_DNA"/>
</dbReference>
<dbReference type="PRINTS" id="PR00019">
    <property type="entry name" value="LEURICHRPT"/>
</dbReference>
<dbReference type="SUPFAM" id="SSF52075">
    <property type="entry name" value="Outer arm dynein light chain 1"/>
    <property type="match status" value="1"/>
</dbReference>
<dbReference type="InterPro" id="IPR032675">
    <property type="entry name" value="LRR_dom_sf"/>
</dbReference>
<protein>
    <submittedName>
        <fullName evidence="3">Leucine-rich protein</fullName>
    </submittedName>
</protein>
<keyword evidence="1" id="KW-0433">Leucine-rich repeat</keyword>
<keyword evidence="4" id="KW-1185">Reference proteome</keyword>
<dbReference type="InterPro" id="IPR001611">
    <property type="entry name" value="Leu-rich_rpt"/>
</dbReference>
<evidence type="ECO:0000313" key="3">
    <source>
        <dbReference type="EMBL" id="AFU99146.1"/>
    </source>
</evidence>
<proteinExistence type="predicted"/>